<dbReference type="AlphaFoldDB" id="A0A7M2XVS7"/>
<keyword evidence="4" id="KW-1185">Reference proteome</keyword>
<name>A0A7M2XVS7_9NOCA</name>
<feature type="domain" description="Helicase-associated" evidence="2">
    <location>
        <begin position="30"/>
        <end position="78"/>
    </location>
</feature>
<evidence type="ECO:0000313" key="3">
    <source>
        <dbReference type="EMBL" id="QOW01937.1"/>
    </source>
</evidence>
<protein>
    <submittedName>
        <fullName evidence="3">Helicase associated domain-containing protein</fullName>
    </submittedName>
</protein>
<dbReference type="RefSeq" id="WP_193904205.1">
    <property type="nucleotide sequence ID" value="NZ_CP063453.1"/>
</dbReference>
<evidence type="ECO:0000313" key="4">
    <source>
        <dbReference type="Proteomes" id="UP000593818"/>
    </source>
</evidence>
<evidence type="ECO:0000256" key="1">
    <source>
        <dbReference type="SAM" id="MobiDB-lite"/>
    </source>
</evidence>
<dbReference type="Proteomes" id="UP000593818">
    <property type="component" value="Plasmid pSID"/>
</dbReference>
<accession>A0A7M2XVS7</accession>
<gene>
    <name evidence="3" type="ORF">INP59_26545</name>
</gene>
<dbReference type="EMBL" id="CP063453">
    <property type="protein sequence ID" value="QOW01937.1"/>
    <property type="molecule type" value="Genomic_DNA"/>
</dbReference>
<keyword evidence="3" id="KW-0614">Plasmid</keyword>
<feature type="compositionally biased region" description="Basic residues" evidence="1">
    <location>
        <begin position="159"/>
        <end position="169"/>
    </location>
</feature>
<dbReference type="Pfam" id="PF03457">
    <property type="entry name" value="HA"/>
    <property type="match status" value="2"/>
</dbReference>
<reference evidence="3 4" key="1">
    <citation type="submission" date="2020-10" db="EMBL/GenBank/DDBJ databases">
        <title>Whole genome sequence of oil-degrading bacteria Rhodococcus pyridinivorans strain 5Ap.</title>
        <authorList>
            <person name="Akhremchuk A.E."/>
            <person name="Valentovich L.N."/>
            <person name="Charniauskaya M.I."/>
            <person name="Bukliarevich H.A."/>
            <person name="Titok M.A."/>
        </authorList>
    </citation>
    <scope>NUCLEOTIDE SEQUENCE [LARGE SCALE GENOMIC DNA]</scope>
    <source>
        <strain evidence="3 4">5Ap</strain>
        <plasmid evidence="3 4">pSID</plasmid>
    </source>
</reference>
<sequence>MRKLDRTAPYARRAPRPATVLSPAVRRYREHVNTPDLEPHAVAEDGFHLGRWADRHRIARVLGLLPTDREAELDAIGFDWKVPRPAGFDSKHRRMLLEIAAYREKHGTGEVPSTYLSDDGEPVGEWLYRKIRKWRDGHLPADEQAVLELLGISPTPRPRGPRTARRRPSTRQSAALAH</sequence>
<organism evidence="3 4">
    <name type="scientific">Rhodococcus pyridinivorans</name>
    <dbReference type="NCBI Taxonomy" id="103816"/>
    <lineage>
        <taxon>Bacteria</taxon>
        <taxon>Bacillati</taxon>
        <taxon>Actinomycetota</taxon>
        <taxon>Actinomycetes</taxon>
        <taxon>Mycobacteriales</taxon>
        <taxon>Nocardiaceae</taxon>
        <taxon>Rhodococcus</taxon>
    </lineage>
</organism>
<feature type="region of interest" description="Disordered" evidence="1">
    <location>
        <begin position="152"/>
        <end position="178"/>
    </location>
</feature>
<proteinExistence type="predicted"/>
<feature type="domain" description="Helicase-associated" evidence="2">
    <location>
        <begin position="92"/>
        <end position="151"/>
    </location>
</feature>
<evidence type="ECO:0000259" key="2">
    <source>
        <dbReference type="Pfam" id="PF03457"/>
    </source>
</evidence>
<dbReference type="InterPro" id="IPR005114">
    <property type="entry name" value="Helicase_assoc"/>
</dbReference>
<geneLocation type="plasmid" evidence="3 4">
    <name>pSID</name>
</geneLocation>
<dbReference type="Gene3D" id="6.10.140.530">
    <property type="match status" value="1"/>
</dbReference>